<gene>
    <name evidence="2" type="ORF">LTR84_011281</name>
</gene>
<comment type="caution">
    <text evidence="2">The sequence shown here is derived from an EMBL/GenBank/DDBJ whole genome shotgun (WGS) entry which is preliminary data.</text>
</comment>
<proteinExistence type="predicted"/>
<sequence>MKTAIISSGALAALAVAAPMTANNSSGSTGKKTTPSVYYVDGQRTDYANPGPAQVKSACTVDDDVYTCAQKTAAAWKVPTGYASSYVTVDIPATIHFNDSQYQPYQLDRSAVINLVYQTSLSNCHLSDPQIIDHQDLFDCNDSNGCKQTFTFSQTTTAMTSEGWHLGASLTAGFNVGFASASATITGDQMANWSNSTTLTTTTSREYDLAAGDVCAPTTIQFETQCQQVMKPSSGSYNSVRVTTTDPSGADLDIQLPLCTPGGNLVGVPTGYPSITSLIVDSNWQTIYSDFCQAMTQPTGLNVDVANFDGKATWAIQGCMAS</sequence>
<evidence type="ECO:0000313" key="2">
    <source>
        <dbReference type="EMBL" id="KAK5044409.1"/>
    </source>
</evidence>
<dbReference type="AlphaFoldDB" id="A0AAV9MSC2"/>
<dbReference type="Proteomes" id="UP001358417">
    <property type="component" value="Unassembled WGS sequence"/>
</dbReference>
<evidence type="ECO:0000313" key="3">
    <source>
        <dbReference type="Proteomes" id="UP001358417"/>
    </source>
</evidence>
<keyword evidence="1" id="KW-0732">Signal</keyword>
<dbReference type="GeneID" id="89979435"/>
<organism evidence="2 3">
    <name type="scientific">Exophiala bonariae</name>
    <dbReference type="NCBI Taxonomy" id="1690606"/>
    <lineage>
        <taxon>Eukaryota</taxon>
        <taxon>Fungi</taxon>
        <taxon>Dikarya</taxon>
        <taxon>Ascomycota</taxon>
        <taxon>Pezizomycotina</taxon>
        <taxon>Eurotiomycetes</taxon>
        <taxon>Chaetothyriomycetidae</taxon>
        <taxon>Chaetothyriales</taxon>
        <taxon>Herpotrichiellaceae</taxon>
        <taxon>Exophiala</taxon>
    </lineage>
</organism>
<protein>
    <submittedName>
        <fullName evidence="2">Uncharacterized protein</fullName>
    </submittedName>
</protein>
<accession>A0AAV9MSC2</accession>
<reference evidence="2 3" key="1">
    <citation type="submission" date="2023-08" db="EMBL/GenBank/DDBJ databases">
        <title>Black Yeasts Isolated from many extreme environments.</title>
        <authorList>
            <person name="Coleine C."/>
            <person name="Stajich J.E."/>
            <person name="Selbmann L."/>
        </authorList>
    </citation>
    <scope>NUCLEOTIDE SEQUENCE [LARGE SCALE GENOMIC DNA]</scope>
    <source>
        <strain evidence="2 3">CCFEE 5792</strain>
    </source>
</reference>
<name>A0AAV9MSC2_9EURO</name>
<feature type="signal peptide" evidence="1">
    <location>
        <begin position="1"/>
        <end position="17"/>
    </location>
</feature>
<dbReference type="SUPFAM" id="SSF56973">
    <property type="entry name" value="Aerolisin/ETX pore-forming domain"/>
    <property type="match status" value="1"/>
</dbReference>
<dbReference type="Gene3D" id="2.170.15.10">
    <property type="entry name" value="Proaerolysin, chain A, domain 3"/>
    <property type="match status" value="1"/>
</dbReference>
<evidence type="ECO:0000256" key="1">
    <source>
        <dbReference type="SAM" id="SignalP"/>
    </source>
</evidence>
<keyword evidence="3" id="KW-1185">Reference proteome</keyword>
<dbReference type="EMBL" id="JAVRRD010000051">
    <property type="protein sequence ID" value="KAK5044409.1"/>
    <property type="molecule type" value="Genomic_DNA"/>
</dbReference>
<dbReference type="RefSeq" id="XP_064700073.1">
    <property type="nucleotide sequence ID" value="XM_064854814.1"/>
</dbReference>
<feature type="chain" id="PRO_5043866407" evidence="1">
    <location>
        <begin position="18"/>
        <end position="322"/>
    </location>
</feature>